<proteinExistence type="inferred from homology"/>
<comment type="function">
    <text evidence="6">Part of a membrane-bound complex that couples electron transfer with translocation of ions across the membrane.</text>
</comment>
<evidence type="ECO:0000256" key="1">
    <source>
        <dbReference type="ARBA" id="ARBA00022448"/>
    </source>
</evidence>
<keyword evidence="3 6" id="KW-0285">Flavoprotein</keyword>
<dbReference type="PIRSF" id="PIRSF006091">
    <property type="entry name" value="E_trnsport_RnfG"/>
    <property type="match status" value="1"/>
</dbReference>
<dbReference type="PANTHER" id="PTHR36118">
    <property type="entry name" value="ION-TRANSLOCATING OXIDOREDUCTASE COMPLEX SUBUNIT G"/>
    <property type="match status" value="1"/>
</dbReference>
<dbReference type="Proteomes" id="UP000824267">
    <property type="component" value="Unassembled WGS sequence"/>
</dbReference>
<evidence type="ECO:0000313" key="9">
    <source>
        <dbReference type="Proteomes" id="UP000824267"/>
    </source>
</evidence>
<reference evidence="8" key="2">
    <citation type="submission" date="2021-04" db="EMBL/GenBank/DDBJ databases">
        <authorList>
            <person name="Gilroy R."/>
        </authorList>
    </citation>
    <scope>NUCLEOTIDE SEQUENCE</scope>
    <source>
        <strain evidence="8">Gambia16-930</strain>
    </source>
</reference>
<keyword evidence="5 6" id="KW-0249">Electron transport</keyword>
<evidence type="ECO:0000313" key="8">
    <source>
        <dbReference type="EMBL" id="HIW86745.1"/>
    </source>
</evidence>
<dbReference type="GO" id="GO:0005886">
    <property type="term" value="C:plasma membrane"/>
    <property type="evidence" value="ECO:0007669"/>
    <property type="project" value="UniProtKB-SubCell"/>
</dbReference>
<keyword evidence="6" id="KW-0472">Membrane</keyword>
<comment type="subcellular location">
    <subcellularLocation>
        <location evidence="6">Cell membrane</location>
        <topology evidence="6">Single-pass membrane protein</topology>
    </subcellularLocation>
</comment>
<sequence length="194" mass="20849">MAKMESTLKNMVMSLTVIALIASSLLAGGYVLTKEPIDKATQAKKDNAIKEVLPDKTAEIGRAVEIKLDGFEDAFIVYPATKNGELIGAAIETYDNNGYGGKIKTMVGLDAEGKVVNYAILQMSETPGLGAKAPEWFKTKGDIRGKNPAEDSFKVSKDGGEIDAITASTITSRAFLASVKSAYNVFVKYKEQQK</sequence>
<keyword evidence="6" id="KW-1003">Cell membrane</keyword>
<dbReference type="InterPro" id="IPR010209">
    <property type="entry name" value="Ion_transpt_RnfG/RsxG"/>
</dbReference>
<dbReference type="EC" id="7.-.-.-" evidence="6"/>
<dbReference type="AlphaFoldDB" id="A0A9D1UHN8"/>
<comment type="cofactor">
    <cofactor evidence="6">
        <name>FMN</name>
        <dbReference type="ChEBI" id="CHEBI:58210"/>
    </cofactor>
</comment>
<gene>
    <name evidence="6" type="primary">rnfG</name>
    <name evidence="8" type="ORF">IAC47_00500</name>
</gene>
<comment type="caution">
    <text evidence="8">The sequence shown here is derived from an EMBL/GenBank/DDBJ whole genome shotgun (WGS) entry which is preliminary data.</text>
</comment>
<evidence type="ECO:0000256" key="4">
    <source>
        <dbReference type="ARBA" id="ARBA00022643"/>
    </source>
</evidence>
<keyword evidence="4 6" id="KW-0288">FMN</keyword>
<dbReference type="GO" id="GO:0009055">
    <property type="term" value="F:electron transfer activity"/>
    <property type="evidence" value="ECO:0007669"/>
    <property type="project" value="InterPro"/>
</dbReference>
<evidence type="ECO:0000259" key="7">
    <source>
        <dbReference type="SMART" id="SM00900"/>
    </source>
</evidence>
<dbReference type="SMART" id="SM00900">
    <property type="entry name" value="FMN_bind"/>
    <property type="match status" value="1"/>
</dbReference>
<evidence type="ECO:0000256" key="6">
    <source>
        <dbReference type="HAMAP-Rule" id="MF_00479"/>
    </source>
</evidence>
<feature type="domain" description="FMN-binding" evidence="7">
    <location>
        <begin position="98"/>
        <end position="186"/>
    </location>
</feature>
<dbReference type="EMBL" id="DXGG01000017">
    <property type="protein sequence ID" value="HIW86745.1"/>
    <property type="molecule type" value="Genomic_DNA"/>
</dbReference>
<dbReference type="GO" id="GO:0010181">
    <property type="term" value="F:FMN binding"/>
    <property type="evidence" value="ECO:0007669"/>
    <property type="project" value="InterPro"/>
</dbReference>
<feature type="modified residue" description="FMN phosphoryl threonine" evidence="6">
    <location>
        <position position="169"/>
    </location>
</feature>
<reference evidence="8" key="1">
    <citation type="journal article" date="2021" name="PeerJ">
        <title>Extensive microbial diversity within the chicken gut microbiome revealed by metagenomics and culture.</title>
        <authorList>
            <person name="Gilroy R."/>
            <person name="Ravi A."/>
            <person name="Getino M."/>
            <person name="Pursley I."/>
            <person name="Horton D.L."/>
            <person name="Alikhan N.F."/>
            <person name="Baker D."/>
            <person name="Gharbi K."/>
            <person name="Hall N."/>
            <person name="Watson M."/>
            <person name="Adriaenssens E.M."/>
            <person name="Foster-Nyarko E."/>
            <person name="Jarju S."/>
            <person name="Secka A."/>
            <person name="Antonio M."/>
            <person name="Oren A."/>
            <person name="Chaudhuri R.R."/>
            <person name="La Ragione R."/>
            <person name="Hildebrand F."/>
            <person name="Pallen M.J."/>
        </authorList>
    </citation>
    <scope>NUCLEOTIDE SEQUENCE</scope>
    <source>
        <strain evidence="8">Gambia16-930</strain>
    </source>
</reference>
<accession>A0A9D1UHN8</accession>
<keyword evidence="6" id="KW-0812">Transmembrane</keyword>
<dbReference type="GO" id="GO:0022900">
    <property type="term" value="P:electron transport chain"/>
    <property type="evidence" value="ECO:0007669"/>
    <property type="project" value="UniProtKB-UniRule"/>
</dbReference>
<dbReference type="HAMAP" id="MF_00479">
    <property type="entry name" value="RsxG_RnfG"/>
    <property type="match status" value="1"/>
</dbReference>
<evidence type="ECO:0000256" key="3">
    <source>
        <dbReference type="ARBA" id="ARBA00022630"/>
    </source>
</evidence>
<dbReference type="NCBIfam" id="TIGR01947">
    <property type="entry name" value="rnfG"/>
    <property type="match status" value="1"/>
</dbReference>
<comment type="subunit">
    <text evidence="6">The complex is composed of six subunits: RnfA, RnfB, RnfC, RnfD, RnfE and RnfG.</text>
</comment>
<dbReference type="PANTHER" id="PTHR36118:SF1">
    <property type="entry name" value="ION-TRANSLOCATING OXIDOREDUCTASE COMPLEX SUBUNIT G"/>
    <property type="match status" value="1"/>
</dbReference>
<comment type="similarity">
    <text evidence="6">Belongs to the RnfG family.</text>
</comment>
<evidence type="ECO:0000256" key="2">
    <source>
        <dbReference type="ARBA" id="ARBA00022553"/>
    </source>
</evidence>
<keyword evidence="2 6" id="KW-0597">Phosphoprotein</keyword>
<protein>
    <recommendedName>
        <fullName evidence="6">Ion-translocating oxidoreductase complex subunit G</fullName>
        <ecNumber evidence="6">7.-.-.-</ecNumber>
    </recommendedName>
    <alternativeName>
        <fullName evidence="6">Rnf electron transport complex subunit G</fullName>
    </alternativeName>
</protein>
<keyword evidence="1 6" id="KW-0813">Transport</keyword>
<dbReference type="Pfam" id="PF04205">
    <property type="entry name" value="FMN_bind"/>
    <property type="match status" value="1"/>
</dbReference>
<organism evidence="8 9">
    <name type="scientific">Candidatus Onthomorpha intestinigallinarum</name>
    <dbReference type="NCBI Taxonomy" id="2840880"/>
    <lineage>
        <taxon>Bacteria</taxon>
        <taxon>Pseudomonadati</taxon>
        <taxon>Bacteroidota</taxon>
        <taxon>Bacteroidia</taxon>
        <taxon>Bacteroidales</taxon>
        <taxon>Candidatus Onthomorpha</taxon>
    </lineage>
</organism>
<name>A0A9D1UHN8_9BACT</name>
<keyword evidence="6" id="KW-1133">Transmembrane helix</keyword>
<evidence type="ECO:0000256" key="5">
    <source>
        <dbReference type="ARBA" id="ARBA00022982"/>
    </source>
</evidence>
<keyword evidence="6" id="KW-1278">Translocase</keyword>
<dbReference type="InterPro" id="IPR007329">
    <property type="entry name" value="FMN-bd"/>
</dbReference>